<dbReference type="PANTHER" id="PTHR38479:SF2">
    <property type="entry name" value="WINGED HELIX DNA-BINDING DOMAIN-CONTAINING PROTEIN"/>
    <property type="match status" value="1"/>
</dbReference>
<protein>
    <submittedName>
        <fullName evidence="1">Winged helix DNA-binding domain-containing protein</fullName>
    </submittedName>
</protein>
<dbReference type="Proteomes" id="UP001500037">
    <property type="component" value="Unassembled WGS sequence"/>
</dbReference>
<evidence type="ECO:0000313" key="2">
    <source>
        <dbReference type="Proteomes" id="UP001500037"/>
    </source>
</evidence>
<dbReference type="GO" id="GO:0003677">
    <property type="term" value="F:DNA binding"/>
    <property type="evidence" value="ECO:0007669"/>
    <property type="project" value="UniProtKB-KW"/>
</dbReference>
<organism evidence="1 2">
    <name type="scientific">Kitasatospora nipponensis</name>
    <dbReference type="NCBI Taxonomy" id="258049"/>
    <lineage>
        <taxon>Bacteria</taxon>
        <taxon>Bacillati</taxon>
        <taxon>Actinomycetota</taxon>
        <taxon>Actinomycetes</taxon>
        <taxon>Kitasatosporales</taxon>
        <taxon>Streptomycetaceae</taxon>
        <taxon>Kitasatospora</taxon>
    </lineage>
</organism>
<dbReference type="PANTHER" id="PTHR38479">
    <property type="entry name" value="LMO0824 PROTEIN"/>
    <property type="match status" value="1"/>
</dbReference>
<accession>A0ABN1W2T8</accession>
<gene>
    <name evidence="1" type="ORF">GCM10009665_22710</name>
</gene>
<dbReference type="InterPro" id="IPR009351">
    <property type="entry name" value="AlkZ-like"/>
</dbReference>
<dbReference type="Pfam" id="PF06224">
    <property type="entry name" value="AlkZ-like"/>
    <property type="match status" value="1"/>
</dbReference>
<comment type="caution">
    <text evidence="1">The sequence shown here is derived from an EMBL/GenBank/DDBJ whole genome shotgun (WGS) entry which is preliminary data.</text>
</comment>
<keyword evidence="2" id="KW-1185">Reference proteome</keyword>
<reference evidence="1 2" key="1">
    <citation type="journal article" date="2019" name="Int. J. Syst. Evol. Microbiol.">
        <title>The Global Catalogue of Microorganisms (GCM) 10K type strain sequencing project: providing services to taxonomists for standard genome sequencing and annotation.</title>
        <authorList>
            <consortium name="The Broad Institute Genomics Platform"/>
            <consortium name="The Broad Institute Genome Sequencing Center for Infectious Disease"/>
            <person name="Wu L."/>
            <person name="Ma J."/>
        </authorList>
    </citation>
    <scope>NUCLEOTIDE SEQUENCE [LARGE SCALE GENOMIC DNA]</scope>
    <source>
        <strain evidence="1 2">JCM 13004</strain>
    </source>
</reference>
<name>A0ABN1W2T8_9ACTN</name>
<dbReference type="EMBL" id="BAAALF010000029">
    <property type="protein sequence ID" value="GAA1231928.1"/>
    <property type="molecule type" value="Genomic_DNA"/>
</dbReference>
<dbReference type="RefSeq" id="WP_344441225.1">
    <property type="nucleotide sequence ID" value="NZ_BAAALF010000029.1"/>
</dbReference>
<evidence type="ECO:0000313" key="1">
    <source>
        <dbReference type="EMBL" id="GAA1231928.1"/>
    </source>
</evidence>
<proteinExistence type="predicted"/>
<keyword evidence="1" id="KW-0238">DNA-binding</keyword>
<sequence length="388" mass="42114">MPATGPSAGPATPGGPPAVLDARALNRALLARQHLLAPAELTPEQLTAHLVGLQAQATDPPYYGLWTRLADFRPEQLSTLVEQRTVVRIGLQRGTIHLVTAEDCLTLRPILQPVLDQGLKSSYGRRLTGLDLEALTERGRLLVEQAPRTFQELGGLLGADHPDHDPAALAQLLRARLALVQVPPRGLWQSGGPAAHTTAEQWLGRPLDTPATGEQEQLRRDDLVLRYLAAFGPATVADAQKWSRLTRLAASVARLRPQLVEFRDEQGRTLYDLPRAPRPDPGLPVPARLVAPFDNLLLSHADRSRILPSEHRTRVMTANGLVPGTLLVDGLVAGTWQVLRQGATASAVLRTFADPDRTTRAELADQADRLLAFAAPDAQQQEVRFVAG</sequence>